<dbReference type="EMBL" id="BARU01012047">
    <property type="protein sequence ID" value="GAH36410.1"/>
    <property type="molecule type" value="Genomic_DNA"/>
</dbReference>
<keyword evidence="4 7" id="KW-0812">Transmembrane</keyword>
<dbReference type="PANTHER" id="PTHR43005">
    <property type="entry name" value="BLR7065 PROTEIN"/>
    <property type="match status" value="1"/>
</dbReference>
<evidence type="ECO:0000256" key="3">
    <source>
        <dbReference type="ARBA" id="ARBA00022475"/>
    </source>
</evidence>
<evidence type="ECO:0000256" key="1">
    <source>
        <dbReference type="ARBA" id="ARBA00004651"/>
    </source>
</evidence>
<keyword evidence="2" id="KW-0813">Transport</keyword>
<feature type="non-terminal residue" evidence="8">
    <location>
        <position position="119"/>
    </location>
</feature>
<feature type="transmembrane region" description="Helical" evidence="7">
    <location>
        <begin position="102"/>
        <end position="118"/>
    </location>
</feature>
<evidence type="ECO:0008006" key="9">
    <source>
        <dbReference type="Google" id="ProtNLM"/>
    </source>
</evidence>
<gene>
    <name evidence="8" type="ORF">S03H2_22386</name>
</gene>
<accession>X1FV40</accession>
<evidence type="ECO:0000256" key="2">
    <source>
        <dbReference type="ARBA" id="ARBA00022448"/>
    </source>
</evidence>
<name>X1FV40_9ZZZZ</name>
<keyword evidence="3" id="KW-1003">Cell membrane</keyword>
<organism evidence="8">
    <name type="scientific">marine sediment metagenome</name>
    <dbReference type="NCBI Taxonomy" id="412755"/>
    <lineage>
        <taxon>unclassified sequences</taxon>
        <taxon>metagenomes</taxon>
        <taxon>ecological metagenomes</taxon>
    </lineage>
</organism>
<proteinExistence type="predicted"/>
<comment type="subcellular location">
    <subcellularLocation>
        <location evidence="1">Cell membrane</location>
        <topology evidence="1">Multi-pass membrane protein</topology>
    </subcellularLocation>
</comment>
<evidence type="ECO:0000256" key="7">
    <source>
        <dbReference type="SAM" id="Phobius"/>
    </source>
</evidence>
<dbReference type="SUPFAM" id="SSF161098">
    <property type="entry name" value="MetI-like"/>
    <property type="match status" value="1"/>
</dbReference>
<comment type="caution">
    <text evidence="8">The sequence shown here is derived from an EMBL/GenBank/DDBJ whole genome shotgun (WGS) entry which is preliminary data.</text>
</comment>
<evidence type="ECO:0000313" key="8">
    <source>
        <dbReference type="EMBL" id="GAH36410.1"/>
    </source>
</evidence>
<evidence type="ECO:0000256" key="6">
    <source>
        <dbReference type="ARBA" id="ARBA00023136"/>
    </source>
</evidence>
<protein>
    <recommendedName>
        <fullName evidence="9">ABC transmembrane type-1 domain-containing protein</fullName>
    </recommendedName>
</protein>
<dbReference type="InterPro" id="IPR035906">
    <property type="entry name" value="MetI-like_sf"/>
</dbReference>
<keyword evidence="5 7" id="KW-1133">Transmembrane helix</keyword>
<feature type="transmembrane region" description="Helical" evidence="7">
    <location>
        <begin position="12"/>
        <end position="31"/>
    </location>
</feature>
<dbReference type="PANTHER" id="PTHR43005:SF1">
    <property type="entry name" value="SPERMIDINE_PUTRESCINE TRANSPORT SYSTEM PERMEASE PROTEIN"/>
    <property type="match status" value="1"/>
</dbReference>
<reference evidence="8" key="1">
    <citation type="journal article" date="2014" name="Front. Microbiol.">
        <title>High frequency of phylogenetically diverse reductive dehalogenase-homologous genes in deep subseafloor sedimentary metagenomes.</title>
        <authorList>
            <person name="Kawai M."/>
            <person name="Futagami T."/>
            <person name="Toyoda A."/>
            <person name="Takaki Y."/>
            <person name="Nishi S."/>
            <person name="Hori S."/>
            <person name="Arai W."/>
            <person name="Tsubouchi T."/>
            <person name="Morono Y."/>
            <person name="Uchiyama I."/>
            <person name="Ito T."/>
            <person name="Fujiyama A."/>
            <person name="Inagaki F."/>
            <person name="Takami H."/>
        </authorList>
    </citation>
    <scope>NUCLEOTIDE SEQUENCE</scope>
    <source>
        <strain evidence="8">Expedition CK06-06</strain>
    </source>
</reference>
<sequence>MSTSQRPRHLWAFLGPAGLMLVAILVFPILYSFVLSLFDADGASWFSGTAEFVGIANYIKLLGDQSFLDSIWLLLVYIVTTTTVELALALVLAIVIAEILPMPAWLRTLLILPMFVLPL</sequence>
<keyword evidence="6 7" id="KW-0472">Membrane</keyword>
<feature type="transmembrane region" description="Helical" evidence="7">
    <location>
        <begin position="71"/>
        <end position="96"/>
    </location>
</feature>
<evidence type="ECO:0000256" key="5">
    <source>
        <dbReference type="ARBA" id="ARBA00022989"/>
    </source>
</evidence>
<dbReference type="Gene3D" id="1.10.3720.10">
    <property type="entry name" value="MetI-like"/>
    <property type="match status" value="1"/>
</dbReference>
<evidence type="ECO:0000256" key="4">
    <source>
        <dbReference type="ARBA" id="ARBA00022692"/>
    </source>
</evidence>
<dbReference type="AlphaFoldDB" id="X1FV40"/>
<dbReference type="GO" id="GO:0005886">
    <property type="term" value="C:plasma membrane"/>
    <property type="evidence" value="ECO:0007669"/>
    <property type="project" value="UniProtKB-SubCell"/>
</dbReference>